<dbReference type="AlphaFoldDB" id="A0A1J4SEL0"/>
<evidence type="ECO:0008006" key="7">
    <source>
        <dbReference type="Google" id="ProtNLM"/>
    </source>
</evidence>
<dbReference type="InterPro" id="IPR023430">
    <property type="entry name" value="Pept_HybD-like_dom_sf"/>
</dbReference>
<dbReference type="PANTHER" id="PTHR30302:SF1">
    <property type="entry name" value="HYDROGENASE 2 MATURATION PROTEASE"/>
    <property type="match status" value="1"/>
</dbReference>
<evidence type="ECO:0000256" key="3">
    <source>
        <dbReference type="ARBA" id="ARBA00022750"/>
    </source>
</evidence>
<dbReference type="InterPro" id="IPR004420">
    <property type="entry name" value="Pept_A31_hyd_mat_HycI"/>
</dbReference>
<dbReference type="GO" id="GO:0016485">
    <property type="term" value="P:protein processing"/>
    <property type="evidence" value="ECO:0007669"/>
    <property type="project" value="TreeGrafter"/>
</dbReference>
<sequence>MGRKIVEKGDRLLFLKLKKRLKGKVVIVGVGNPLKGDDGAGLFFIQQLKNVVARPTSAAGAPALQKRGQSPKKRTVPFLLIDAGEVPENYLSPIIKAKPDTIMVVDAADFGGKPGEVRIFETEDISKIGFTTHTLSPRVFMDCLKQQTDADIFLLAIQPQTIELGAFLTPELKSSIKKLVKAFLV</sequence>
<comment type="similarity">
    <text evidence="1">Belongs to the peptidase A31 family.</text>
</comment>
<reference evidence="5 6" key="1">
    <citation type="journal article" date="2016" name="Environ. Microbiol.">
        <title>Genomic resolution of a cold subsurface aquifer community provides metabolic insights for novel microbes adapted to high CO concentrations.</title>
        <authorList>
            <person name="Probst A.J."/>
            <person name="Castelle C.J."/>
            <person name="Singh A."/>
            <person name="Brown C.T."/>
            <person name="Anantharaman K."/>
            <person name="Sharon I."/>
            <person name="Hug L.A."/>
            <person name="Burstein D."/>
            <person name="Emerson J.B."/>
            <person name="Thomas B.C."/>
            <person name="Banfield J.F."/>
        </authorList>
    </citation>
    <scope>NUCLEOTIDE SEQUENCE [LARGE SCALE GENOMIC DNA]</scope>
    <source>
        <strain evidence="5">CG1_02_38_46</strain>
    </source>
</reference>
<dbReference type="GO" id="GO:0008047">
    <property type="term" value="F:enzyme activator activity"/>
    <property type="evidence" value="ECO:0007669"/>
    <property type="project" value="InterPro"/>
</dbReference>
<evidence type="ECO:0000256" key="1">
    <source>
        <dbReference type="ARBA" id="ARBA00006814"/>
    </source>
</evidence>
<dbReference type="Gene3D" id="3.40.50.1450">
    <property type="entry name" value="HybD-like"/>
    <property type="match status" value="1"/>
</dbReference>
<proteinExistence type="inferred from homology"/>
<organism evidence="5 6">
    <name type="scientific">Candidatus Desantisbacteria bacterium CG1_02_38_46</name>
    <dbReference type="NCBI Taxonomy" id="1817893"/>
    <lineage>
        <taxon>Bacteria</taxon>
        <taxon>Candidatus Desantisiibacteriota</taxon>
    </lineage>
</organism>
<keyword evidence="3" id="KW-0064">Aspartyl protease</keyword>
<accession>A0A1J4SEL0</accession>
<dbReference type="NCBIfam" id="TIGR00072">
    <property type="entry name" value="hydrog_prot"/>
    <property type="match status" value="1"/>
</dbReference>
<evidence type="ECO:0000256" key="2">
    <source>
        <dbReference type="ARBA" id="ARBA00022670"/>
    </source>
</evidence>
<name>A0A1J4SEL0_9BACT</name>
<keyword evidence="2" id="KW-0645">Protease</keyword>
<evidence type="ECO:0000313" key="6">
    <source>
        <dbReference type="Proteomes" id="UP000182278"/>
    </source>
</evidence>
<dbReference type="STRING" id="1817893.AUJ66_02345"/>
<dbReference type="CDD" id="cd06067">
    <property type="entry name" value="H2MP_MemB-H2evol"/>
    <property type="match status" value="1"/>
</dbReference>
<dbReference type="PANTHER" id="PTHR30302">
    <property type="entry name" value="HYDROGENASE 1 MATURATION PROTEASE"/>
    <property type="match status" value="1"/>
</dbReference>
<gene>
    <name evidence="5" type="ORF">AUJ66_02345</name>
</gene>
<dbReference type="Proteomes" id="UP000182278">
    <property type="component" value="Unassembled WGS sequence"/>
</dbReference>
<dbReference type="EMBL" id="MNUO01000037">
    <property type="protein sequence ID" value="OIN97728.1"/>
    <property type="molecule type" value="Genomic_DNA"/>
</dbReference>
<evidence type="ECO:0000256" key="4">
    <source>
        <dbReference type="ARBA" id="ARBA00022801"/>
    </source>
</evidence>
<dbReference type="GO" id="GO:0004190">
    <property type="term" value="F:aspartic-type endopeptidase activity"/>
    <property type="evidence" value="ECO:0007669"/>
    <property type="project" value="UniProtKB-KW"/>
</dbReference>
<dbReference type="InterPro" id="IPR000671">
    <property type="entry name" value="Peptidase_A31"/>
</dbReference>
<protein>
    <recommendedName>
        <fullName evidence="7">Hydrogenase 3 maturation endopeptidase HyCI</fullName>
    </recommendedName>
</protein>
<evidence type="ECO:0000313" key="5">
    <source>
        <dbReference type="EMBL" id="OIN97728.1"/>
    </source>
</evidence>
<comment type="caution">
    <text evidence="5">The sequence shown here is derived from an EMBL/GenBank/DDBJ whole genome shotgun (WGS) entry which is preliminary data.</text>
</comment>
<dbReference type="Pfam" id="PF01750">
    <property type="entry name" value="HycI"/>
    <property type="match status" value="1"/>
</dbReference>
<keyword evidence="4" id="KW-0378">Hydrolase</keyword>
<dbReference type="SUPFAM" id="SSF53163">
    <property type="entry name" value="HybD-like"/>
    <property type="match status" value="1"/>
</dbReference>